<dbReference type="InterPro" id="IPR000836">
    <property type="entry name" value="PRTase_dom"/>
</dbReference>
<dbReference type="Gene3D" id="3.40.50.2020">
    <property type="match status" value="1"/>
</dbReference>
<reference evidence="2 3" key="1">
    <citation type="submission" date="2022-04" db="EMBL/GenBank/DDBJ databases">
        <title>Positive selection, recombination, and allopatry shape intraspecific diversity of widespread and dominant cyanobacteria.</title>
        <authorList>
            <person name="Wei J."/>
            <person name="Shu W."/>
            <person name="Hu C."/>
        </authorList>
    </citation>
    <scope>NUCLEOTIDE SEQUENCE [LARGE SCALE GENOMIC DNA]</scope>
    <source>
        <strain evidence="2 3">GB2-A5</strain>
    </source>
</reference>
<keyword evidence="3" id="KW-1185">Reference proteome</keyword>
<comment type="similarity">
    <text evidence="1">Belongs to the ComF/GntX family.</text>
</comment>
<name>A0ABV0JKL2_9CYAN</name>
<dbReference type="EMBL" id="JAMPKK010000008">
    <property type="protein sequence ID" value="MEP0863986.1"/>
    <property type="molecule type" value="Genomic_DNA"/>
</dbReference>
<sequence length="228" mass="25483">MGNSRQIFQSLLNLFIESNCPLCQRPTSKEFCHDCYRQLQRCQSSNYAQWEEEFPVFAWGAYGGAIKRAIAALKYENQPQIARPLGHWLGQAWLNSPVSSQSLVVVPVPMHADKRKKRGYDQADLLAQSFCEFTRLPLQKCGLERIRETEAQFSLSGTQREQNLAGAFSLGKGFRRSRPSRSVLLLDDIYTTGATAKAASETLKGQGIPVYGLVAIATPKNSQKTAHK</sequence>
<dbReference type="Proteomes" id="UP001442494">
    <property type="component" value="Unassembled WGS sequence"/>
</dbReference>
<evidence type="ECO:0000313" key="2">
    <source>
        <dbReference type="EMBL" id="MEP0863986.1"/>
    </source>
</evidence>
<dbReference type="InterPro" id="IPR029057">
    <property type="entry name" value="PRTase-like"/>
</dbReference>
<dbReference type="InterPro" id="IPR051910">
    <property type="entry name" value="ComF/GntX_DNA_util-trans"/>
</dbReference>
<evidence type="ECO:0000313" key="3">
    <source>
        <dbReference type="Proteomes" id="UP001442494"/>
    </source>
</evidence>
<dbReference type="PANTHER" id="PTHR47505:SF1">
    <property type="entry name" value="DNA UTILIZATION PROTEIN YHGH"/>
    <property type="match status" value="1"/>
</dbReference>
<dbReference type="RefSeq" id="WP_190417723.1">
    <property type="nucleotide sequence ID" value="NZ_JAMPKK010000008.1"/>
</dbReference>
<proteinExistence type="inferred from homology"/>
<organism evidence="2 3">
    <name type="scientific">Funiculus sociatus GB2-A5</name>
    <dbReference type="NCBI Taxonomy" id="2933946"/>
    <lineage>
        <taxon>Bacteria</taxon>
        <taxon>Bacillati</taxon>
        <taxon>Cyanobacteriota</taxon>
        <taxon>Cyanophyceae</taxon>
        <taxon>Coleofasciculales</taxon>
        <taxon>Coleofasciculaceae</taxon>
        <taxon>Funiculus</taxon>
    </lineage>
</organism>
<dbReference type="PANTHER" id="PTHR47505">
    <property type="entry name" value="DNA UTILIZATION PROTEIN YHGH"/>
    <property type="match status" value="1"/>
</dbReference>
<comment type="caution">
    <text evidence="2">The sequence shown here is derived from an EMBL/GenBank/DDBJ whole genome shotgun (WGS) entry which is preliminary data.</text>
</comment>
<dbReference type="SUPFAM" id="SSF53271">
    <property type="entry name" value="PRTase-like"/>
    <property type="match status" value="1"/>
</dbReference>
<gene>
    <name evidence="2" type="ORF">NDI37_05855</name>
</gene>
<protein>
    <submittedName>
        <fullName evidence="2">ComF family protein</fullName>
    </submittedName>
</protein>
<dbReference type="CDD" id="cd06223">
    <property type="entry name" value="PRTases_typeI"/>
    <property type="match status" value="1"/>
</dbReference>
<evidence type="ECO:0000256" key="1">
    <source>
        <dbReference type="ARBA" id="ARBA00008007"/>
    </source>
</evidence>
<accession>A0ABV0JKL2</accession>